<proteinExistence type="evidence at transcript level"/>
<dbReference type="PANTHER" id="PTHR23253:SF78">
    <property type="entry name" value="EUKARYOTIC TRANSLATION INITIATION FACTOR 4G1, ISOFORM B-RELATED"/>
    <property type="match status" value="1"/>
</dbReference>
<dbReference type="Pfam" id="PF21140">
    <property type="entry name" value="eIF4G1-like_eIF4E-bd"/>
    <property type="match status" value="1"/>
</dbReference>
<dbReference type="AlphaFoldDB" id="A0A0M4MEM1"/>
<dbReference type="InterPro" id="IPR003890">
    <property type="entry name" value="MIF4G-like_typ-3"/>
</dbReference>
<feature type="compositionally biased region" description="Basic and acidic residues" evidence="2">
    <location>
        <begin position="590"/>
        <end position="608"/>
    </location>
</feature>
<dbReference type="InterPro" id="IPR016024">
    <property type="entry name" value="ARM-type_fold"/>
</dbReference>
<dbReference type="SMART" id="SM00515">
    <property type="entry name" value="eIF5C"/>
    <property type="match status" value="1"/>
</dbReference>
<feature type="compositionally biased region" description="Polar residues" evidence="2">
    <location>
        <begin position="500"/>
        <end position="521"/>
    </location>
</feature>
<evidence type="ECO:0000256" key="1">
    <source>
        <dbReference type="ARBA" id="ARBA00022845"/>
    </source>
</evidence>
<evidence type="ECO:0000313" key="4">
    <source>
        <dbReference type="EMBL" id="ALE20581.1"/>
    </source>
</evidence>
<organism evidence="4">
    <name type="scientific">Leptinotarsa decemlineata</name>
    <name type="common">Colorado potato beetle</name>
    <name type="synonym">Doryphora decemlineata</name>
    <dbReference type="NCBI Taxonomy" id="7539"/>
    <lineage>
        <taxon>Eukaryota</taxon>
        <taxon>Metazoa</taxon>
        <taxon>Ecdysozoa</taxon>
        <taxon>Arthropoda</taxon>
        <taxon>Hexapoda</taxon>
        <taxon>Insecta</taxon>
        <taxon>Pterygota</taxon>
        <taxon>Neoptera</taxon>
        <taxon>Endopterygota</taxon>
        <taxon>Coleoptera</taxon>
        <taxon>Polyphaga</taxon>
        <taxon>Cucujiformia</taxon>
        <taxon>Chrysomeloidea</taxon>
        <taxon>Chrysomelidae</taxon>
        <taxon>Chrysomelinae</taxon>
        <taxon>Doryphorini</taxon>
        <taxon>Leptinotarsa</taxon>
    </lineage>
</organism>
<feature type="region of interest" description="Disordered" evidence="2">
    <location>
        <begin position="143"/>
        <end position="175"/>
    </location>
</feature>
<dbReference type="Pfam" id="PF02854">
    <property type="entry name" value="MIF4G"/>
    <property type="match status" value="1"/>
</dbReference>
<feature type="region of interest" description="Disordered" evidence="2">
    <location>
        <begin position="267"/>
        <end position="298"/>
    </location>
</feature>
<dbReference type="GO" id="GO:0006417">
    <property type="term" value="P:regulation of translation"/>
    <property type="evidence" value="ECO:0007669"/>
    <property type="project" value="UniProtKB-KW"/>
</dbReference>
<dbReference type="SMART" id="SM00543">
    <property type="entry name" value="MIF4G"/>
    <property type="match status" value="1"/>
</dbReference>
<feature type="domain" description="W2" evidence="3">
    <location>
        <begin position="1080"/>
        <end position="1243"/>
    </location>
</feature>
<feature type="compositionally biased region" description="Polar residues" evidence="2">
    <location>
        <begin position="569"/>
        <end position="585"/>
    </location>
</feature>
<dbReference type="OrthoDB" id="6772952at2759"/>
<feature type="region of interest" description="Disordered" evidence="2">
    <location>
        <begin position="494"/>
        <end position="621"/>
    </location>
</feature>
<name>A0A0M4MEM1_LEPDE</name>
<evidence type="ECO:0000256" key="2">
    <source>
        <dbReference type="SAM" id="MobiDB-lite"/>
    </source>
</evidence>
<feature type="non-terminal residue" evidence="4">
    <location>
        <position position="1"/>
    </location>
</feature>
<dbReference type="InterPro" id="IPR003307">
    <property type="entry name" value="W2_domain"/>
</dbReference>
<protein>
    <submittedName>
        <fullName evidence="4">eIF4G-4</fullName>
    </submittedName>
</protein>
<keyword evidence="1" id="KW-0810">Translation regulation</keyword>
<evidence type="ECO:0000259" key="3">
    <source>
        <dbReference type="PROSITE" id="PS51363"/>
    </source>
</evidence>
<feature type="compositionally biased region" description="Polar residues" evidence="2">
    <location>
        <begin position="274"/>
        <end position="298"/>
    </location>
</feature>
<dbReference type="PROSITE" id="PS51363">
    <property type="entry name" value="W2"/>
    <property type="match status" value="1"/>
</dbReference>
<dbReference type="GO" id="GO:0016281">
    <property type="term" value="C:eukaryotic translation initiation factor 4F complex"/>
    <property type="evidence" value="ECO:0007669"/>
    <property type="project" value="TreeGrafter"/>
</dbReference>
<dbReference type="FunFam" id="1.25.40.180:FF:000042">
    <property type="entry name" value="Eukaryotic translation initiation factor 4 gamma"/>
    <property type="match status" value="1"/>
</dbReference>
<dbReference type="GO" id="GO:0003743">
    <property type="term" value="F:translation initiation factor activity"/>
    <property type="evidence" value="ECO:0007669"/>
    <property type="project" value="TreeGrafter"/>
</dbReference>
<dbReference type="PANTHER" id="PTHR23253">
    <property type="entry name" value="EUKARYOTIC TRANSLATION INITIATION FACTOR 4 GAMMA"/>
    <property type="match status" value="1"/>
</dbReference>
<dbReference type="InterPro" id="IPR049485">
    <property type="entry name" value="eIF4G1-like_eIF4E-bd"/>
</dbReference>
<reference evidence="4" key="1">
    <citation type="submission" date="2015-03" db="EMBL/GenBank/DDBJ databases">
        <title>Insulin signal pathway.</title>
        <authorList>
            <person name="Fu K."/>
        </authorList>
    </citation>
    <scope>NUCLEOTIDE SEQUENCE</scope>
</reference>
<dbReference type="SUPFAM" id="SSF48371">
    <property type="entry name" value="ARM repeat"/>
    <property type="match status" value="2"/>
</dbReference>
<sequence>ETYKLLESLLLPDKLSNTVYDDVIKILEYYFASSRSIFAARQRFYTASRNDKENARAWSARLRSLEADCNFGGEVRVLIRDIFVTGYGKGPVQARLYKEDPTSDKVTLNALVNLATEVENTLCEGGRNLNAKWQTEIESHHLNRGSAENPVFTPPGPYVLSQRSTQRGDQGPSLKGIIATPSPNNASTPLNADAKVQPTQQHLIYNVAQNTTPYVTGFPAQPQSYVQTVPSQFYNPHLAAASNHYSRMPIQTHPVENREQFISLAASNQKEHQPQTTVDNNKVSGTTTGQPLSNNISVDSVLSPPKLLTPSAVGHKNKVGEKTDTGIRNVYKVKDTGNKIAVDANNDHSFKKGIYDKYNAGINSARNDADTKNDTIVIGHAGTESAVGKESNTSVTDEIGVKKNASLKDEMDSSLKNDAIVKNKAVAEIDASSKNDGFENDSGTKDTGNKIALGANNDNSFKKGIHAKNGAGTQNDVSINNDIRLKNGIGAMYDAGTKTDAGTKSTKTDAGTKNNDGVENDSSAKDPGNKNAAGNADTKTDAGTKTDASTKINDSNAKDTGNKIAVGANNDNSFKNGISTKNYAGTKNDAVGKNDVGTKNDAGTKKNDSVQSGSGAKDTGNKIAFGANNDNCFKKGINAKYGSGSQNDVGVNSDTRFKNDVYVENATIVKGYDGTKSAIGTESDTSVKDKIGVKKDTNLKDVIAKKDSSLKGDIGAKYTSLKSDVSDKNDAVVENDAGIEDDFSNLNALLPYRRGQWSPTNPNGLKVYKRDFLLALKDVPASRKVPENIPDVILADGCDDKETQRLYRTVRWMIFKLTPQEMENNMISNVKKIDTWQKLQGVIDVCVDMATSSRDNALHFANLCKQLVLQVPSENSQPHRPIYTDFTKELIIKCHMEFEKHSVNESRRSFILKQIQESNDPEELKCLQFELERHKKLRTRAIAIMSFMGELYSQEMLTDETMMRCFSILLDNRNEESLECLCKMMTTIGIRLESRENCLEPYFAKLEVIAANRERLELSRRIQDMIQDVIDLRQSKWVRHHNNLNPKAGDQVQKDQETKVANTEMMDSSPSTSSQLQRNVSVTSREFDNMRDTLCKVLSTSSGIDSIAKLISTKYRNHLKGNTFIRALTTAIFTNSIENESKLSLSKLLAFQRLFPIYVDDIDKEMQCLYSLNTLINKMEYPQGLLLQICNCLYDMGAIEEETFIRWKNDDNPNEQAGKGVALKQLSSFFTTMDEYSQEDDLLSSRSDY</sequence>
<dbReference type="GO" id="GO:0003729">
    <property type="term" value="F:mRNA binding"/>
    <property type="evidence" value="ECO:0007669"/>
    <property type="project" value="TreeGrafter"/>
</dbReference>
<dbReference type="EMBL" id="KR075862">
    <property type="protein sequence ID" value="ALE20581.1"/>
    <property type="molecule type" value="mRNA"/>
</dbReference>
<accession>A0A0M4MEM1</accession>
<dbReference type="Gene3D" id="1.25.40.180">
    <property type="match status" value="2"/>
</dbReference>
<dbReference type="CDD" id="cd11559">
    <property type="entry name" value="W2_eIF4G1_like"/>
    <property type="match status" value="1"/>
</dbReference>
<dbReference type="Pfam" id="PF02020">
    <property type="entry name" value="W2"/>
    <property type="match status" value="1"/>
</dbReference>